<proteinExistence type="predicted"/>
<organism evidence="1 2">
    <name type="scientific">Pseudomonas rhizophila</name>
    <dbReference type="NCBI Taxonomy" id="2045200"/>
    <lineage>
        <taxon>Bacteria</taxon>
        <taxon>Pseudomonadati</taxon>
        <taxon>Pseudomonadota</taxon>
        <taxon>Gammaproteobacteria</taxon>
        <taxon>Pseudomonadales</taxon>
        <taxon>Pseudomonadaceae</taxon>
        <taxon>Pseudomonas</taxon>
    </lineage>
</organism>
<dbReference type="Proteomes" id="UP000241936">
    <property type="component" value="Chromosome"/>
</dbReference>
<keyword evidence="2" id="KW-1185">Reference proteome</keyword>
<evidence type="ECO:0000313" key="1">
    <source>
        <dbReference type="EMBL" id="AVU75105.1"/>
    </source>
</evidence>
<protein>
    <recommendedName>
        <fullName evidence="3">Peptidase M41 domain-containing protein</fullName>
    </recommendedName>
</protein>
<dbReference type="Gene3D" id="1.20.58.760">
    <property type="entry name" value="Peptidase M41"/>
    <property type="match status" value="1"/>
</dbReference>
<dbReference type="RefSeq" id="WP_107321829.1">
    <property type="nucleotide sequence ID" value="NZ_CP024081.1"/>
</dbReference>
<dbReference type="InterPro" id="IPR037219">
    <property type="entry name" value="Peptidase_M41-like"/>
</dbReference>
<dbReference type="EMBL" id="CP024081">
    <property type="protein sequence ID" value="AVU75105.1"/>
    <property type="molecule type" value="Genomic_DNA"/>
</dbReference>
<gene>
    <name evidence="1" type="ORF">CRX69_07755</name>
</gene>
<name>A0ABM6UC91_9PSED</name>
<evidence type="ECO:0008006" key="3">
    <source>
        <dbReference type="Google" id="ProtNLM"/>
    </source>
</evidence>
<accession>A0ABM6UC91</accession>
<dbReference type="SUPFAM" id="SSF140990">
    <property type="entry name" value="FtsH protease domain-like"/>
    <property type="match status" value="1"/>
</dbReference>
<evidence type="ECO:0000313" key="2">
    <source>
        <dbReference type="Proteomes" id="UP000241936"/>
    </source>
</evidence>
<sequence>MNERPRSTAIHEAGHALAFWWNGQPIKRVTVRTRAEARAGPMFDLLGHPQHAEGLVEADYLVLRPAFTARGIAEYLPSMVDFIERDLIHCFSGPVAEAIYRHRQSDRLFRSSGRADLVRGHELISLLPPRLLLDAESRAIARSSCLVHRYWFAVRAVADLLQEQGAIEGETVTALLHEITGEAPVRLGNEVRSLDA</sequence>
<reference evidence="1 2" key="1">
    <citation type="journal article" date="2018" name="Front. Microbiol.">
        <title>Pseudomonas rhizophila S211, a New Plant Growth-Promoting Rhizobacterium with Potential in Pesticide-Bioremediation.</title>
        <authorList>
            <person name="Hassen W."/>
            <person name="Neifar M."/>
            <person name="Cherif H."/>
            <person name="Najjari A."/>
            <person name="Chouchane H."/>
            <person name="Driouich R.C."/>
            <person name="Salah A."/>
            <person name="Naili F."/>
            <person name="Mosbah A."/>
            <person name="Souissi Y."/>
            <person name="Raddadi N."/>
            <person name="Ouzari H.I."/>
            <person name="Fava F."/>
            <person name="Cherif A."/>
        </authorList>
    </citation>
    <scope>NUCLEOTIDE SEQUENCE [LARGE SCALE GENOMIC DNA]</scope>
    <source>
        <strain evidence="1 2">S211</strain>
    </source>
</reference>